<evidence type="ECO:0000256" key="2">
    <source>
        <dbReference type="SAM" id="Phobius"/>
    </source>
</evidence>
<gene>
    <name evidence="3" type="ORF">QPK24_11605</name>
</gene>
<keyword evidence="2" id="KW-0812">Transmembrane</keyword>
<dbReference type="Proteomes" id="UP001236415">
    <property type="component" value="Chromosome"/>
</dbReference>
<feature type="transmembrane region" description="Helical" evidence="2">
    <location>
        <begin position="47"/>
        <end position="69"/>
    </location>
</feature>
<reference evidence="3 4" key="1">
    <citation type="submission" date="2023-06" db="EMBL/GenBank/DDBJ databases">
        <title>Paenibacillus polygonum sp. nov., an endophytic bacterium, isolated from Polygonum lapathifolium L. in Nanji Wetland National Nature Reserve, South of Poyang Lake, Jiangxi Province, China.</title>
        <authorList>
            <person name="Yu Z."/>
        </authorList>
    </citation>
    <scope>NUCLEOTIDE SEQUENCE [LARGE SCALE GENOMIC DNA]</scope>
    <source>
        <strain evidence="3 4">C31</strain>
    </source>
</reference>
<organism evidence="3 4">
    <name type="scientific">Paenibacillus polygoni</name>
    <dbReference type="NCBI Taxonomy" id="3050112"/>
    <lineage>
        <taxon>Bacteria</taxon>
        <taxon>Bacillati</taxon>
        <taxon>Bacillota</taxon>
        <taxon>Bacilli</taxon>
        <taxon>Bacillales</taxon>
        <taxon>Paenibacillaceae</taxon>
        <taxon>Paenibacillus</taxon>
    </lineage>
</organism>
<name>A0ABY8X6W0_9BACL</name>
<keyword evidence="4" id="KW-1185">Reference proteome</keyword>
<sequence>MWNKEERILSDDAHEMKANSEQVREMKLTNAVQRGIEQGKRRQKKRLLSYGGGAFITAVVIVLFILSSIDFPDNGENSLTGQPVTRSVTTKSWSDSDLFIEAPGLNKALGNVLSNDLIQPVYQSTEKNGYRFEVLGAVTDGRKLYILYNINNKTDQMIYHVGESFRYGSYEDSGLGASTELAQSGDSYIQPNSTKNFIYATNLPESKIYTSHQAIYEINVYKENQSQTSIEVAFDLDINRFASQTDSFDINKTMQIDDQKIHINKVVYTPLHTYLDLEYDSSNTKDISQLINPVLIGKAGEKSEKLFYPKVLTPSNSDLFSKENQRTLVFYSSKLNHFDSIALNIQGISALEEEQKKIVIDLSKNEIVQAPDNDLQMIKSSEEADVGDVLFLREIENAVTLRSGSMWLDSQFQDADGVSHDQEPSGGVRASGFSTSSKDDIGEDHYSYNFGADAVNYPQPLTIKIKRYWNPILEDQTLQLYSSSK</sequence>
<feature type="region of interest" description="Disordered" evidence="1">
    <location>
        <begin position="416"/>
        <end position="436"/>
    </location>
</feature>
<evidence type="ECO:0000313" key="4">
    <source>
        <dbReference type="Proteomes" id="UP001236415"/>
    </source>
</evidence>
<dbReference type="EMBL" id="CP127162">
    <property type="protein sequence ID" value="WIV21270.1"/>
    <property type="molecule type" value="Genomic_DNA"/>
</dbReference>
<protein>
    <submittedName>
        <fullName evidence="3">DUF4179 domain-containing protein</fullName>
    </submittedName>
</protein>
<keyword evidence="2" id="KW-1133">Transmembrane helix</keyword>
<keyword evidence="2" id="KW-0472">Membrane</keyword>
<accession>A0ABY8X6W0</accession>
<evidence type="ECO:0000256" key="1">
    <source>
        <dbReference type="SAM" id="MobiDB-lite"/>
    </source>
</evidence>
<evidence type="ECO:0000313" key="3">
    <source>
        <dbReference type="EMBL" id="WIV21270.1"/>
    </source>
</evidence>
<proteinExistence type="predicted"/>
<dbReference type="RefSeq" id="WP_285748863.1">
    <property type="nucleotide sequence ID" value="NZ_CP127162.1"/>
</dbReference>